<sequence length="222" mass="24661">MKSKFILILAITMGVITTFLFFNYMKQFDSEIAISESMIEVVVAKEKIPANTKLNASLLEIKSVPEKGLHPQTILDMSKLEGLYVTSPIEAGESILEHRVQSSLEESLYVSRKVMDGHRAVSIGVDFVQSVSTLIEPEDYVDVVFSEVISTNPNVIKSEQILSNVRVLAVGTKMVPKSDESEEYVEYNSVTLELKPTDAVTVINASERGNIQFTLNSKIVEK</sequence>
<comment type="caution">
    <text evidence="3">The sequence shown here is derived from an EMBL/GenBank/DDBJ whole genome shotgun (WGS) entry which is preliminary data.</text>
</comment>
<dbReference type="CDD" id="cd11614">
    <property type="entry name" value="SAF_CpaB_FlgA_like"/>
    <property type="match status" value="1"/>
</dbReference>
<dbReference type="RefSeq" id="WP_204204992.1">
    <property type="nucleotide sequence ID" value="NZ_JAFELM010000043.1"/>
</dbReference>
<keyword evidence="1" id="KW-0472">Membrane</keyword>
<feature type="domain" description="SAF" evidence="2">
    <location>
        <begin position="39"/>
        <end position="101"/>
    </location>
</feature>
<dbReference type="InterPro" id="IPR013974">
    <property type="entry name" value="SAF"/>
</dbReference>
<dbReference type="Pfam" id="PF08666">
    <property type="entry name" value="SAF"/>
    <property type="match status" value="1"/>
</dbReference>
<dbReference type="Pfam" id="PF16976">
    <property type="entry name" value="RcpC"/>
    <property type="match status" value="1"/>
</dbReference>
<organism evidence="3 4">
    <name type="scientific">Bacillus suaedaesalsae</name>
    <dbReference type="NCBI Taxonomy" id="2810349"/>
    <lineage>
        <taxon>Bacteria</taxon>
        <taxon>Bacillati</taxon>
        <taxon>Bacillota</taxon>
        <taxon>Bacilli</taxon>
        <taxon>Bacillales</taxon>
        <taxon>Bacillaceae</taxon>
        <taxon>Bacillus</taxon>
    </lineage>
</organism>
<dbReference type="NCBIfam" id="TIGR03177">
    <property type="entry name" value="pilus_cpaB"/>
    <property type="match status" value="1"/>
</dbReference>
<gene>
    <name evidence="3" type="primary">cpaB</name>
    <name evidence="3" type="ORF">JR050_17785</name>
</gene>
<dbReference type="SMART" id="SM00858">
    <property type="entry name" value="SAF"/>
    <property type="match status" value="1"/>
</dbReference>
<evidence type="ECO:0000313" key="4">
    <source>
        <dbReference type="Proteomes" id="UP001518925"/>
    </source>
</evidence>
<dbReference type="EMBL" id="JAFELM010000043">
    <property type="protein sequence ID" value="MBM6619516.1"/>
    <property type="molecule type" value="Genomic_DNA"/>
</dbReference>
<protein>
    <submittedName>
        <fullName evidence="3">Flp pilus assembly protein CpaB</fullName>
    </submittedName>
</protein>
<evidence type="ECO:0000256" key="1">
    <source>
        <dbReference type="SAM" id="Phobius"/>
    </source>
</evidence>
<keyword evidence="1" id="KW-0812">Transmembrane</keyword>
<accession>A0ABS2DM80</accession>
<evidence type="ECO:0000259" key="2">
    <source>
        <dbReference type="SMART" id="SM00858"/>
    </source>
</evidence>
<dbReference type="InterPro" id="IPR017592">
    <property type="entry name" value="Pilus_assmbl_Flp-typ_CpaB"/>
</dbReference>
<keyword evidence="4" id="KW-1185">Reference proteome</keyword>
<dbReference type="InterPro" id="IPR036732">
    <property type="entry name" value="AFP_Neu5c_C_sf"/>
</dbReference>
<reference evidence="3 4" key="1">
    <citation type="submission" date="2021-02" db="EMBL/GenBank/DDBJ databases">
        <title>Bacillus sp. RD4P76, an endophyte from a halophyte.</title>
        <authorList>
            <person name="Sun J.-Q."/>
        </authorList>
    </citation>
    <scope>NUCLEOTIDE SEQUENCE [LARGE SCALE GENOMIC DNA]</scope>
    <source>
        <strain evidence="3 4">RD4P76</strain>
    </source>
</reference>
<evidence type="ECO:0000313" key="3">
    <source>
        <dbReference type="EMBL" id="MBM6619516.1"/>
    </source>
</evidence>
<name>A0ABS2DM80_9BACI</name>
<dbReference type="Proteomes" id="UP001518925">
    <property type="component" value="Unassembled WGS sequence"/>
</dbReference>
<dbReference type="SUPFAM" id="SSF51269">
    <property type="entry name" value="AFP III-like domain"/>
    <property type="match status" value="1"/>
</dbReference>
<dbReference type="InterPro" id="IPR031571">
    <property type="entry name" value="RcpC_dom"/>
</dbReference>
<keyword evidence="1" id="KW-1133">Transmembrane helix</keyword>
<dbReference type="Gene3D" id="3.90.1210.10">
    <property type="entry name" value="Antifreeze-like/N-acetylneuraminic acid synthase C-terminal domain"/>
    <property type="match status" value="1"/>
</dbReference>
<feature type="transmembrane region" description="Helical" evidence="1">
    <location>
        <begin position="6"/>
        <end position="25"/>
    </location>
</feature>
<proteinExistence type="predicted"/>